<keyword evidence="3" id="KW-1185">Reference proteome</keyword>
<organism evidence="2 3">
    <name type="scientific">Waterburya agarophytonicola KI4</name>
    <dbReference type="NCBI Taxonomy" id="2874699"/>
    <lineage>
        <taxon>Bacteria</taxon>
        <taxon>Bacillati</taxon>
        <taxon>Cyanobacteriota</taxon>
        <taxon>Cyanophyceae</taxon>
        <taxon>Pleurocapsales</taxon>
        <taxon>Hyellaceae</taxon>
        <taxon>Waterburya</taxon>
        <taxon>Waterburya agarophytonicola</taxon>
    </lineage>
</organism>
<evidence type="ECO:0000256" key="1">
    <source>
        <dbReference type="SAM" id="Phobius"/>
    </source>
</evidence>
<proteinExistence type="predicted"/>
<reference evidence="2" key="1">
    <citation type="journal article" date="2021" name="Antonie Van Leeuwenhoek">
        <title>Draft genome and description of Waterburya agarophytonicola gen. nov. sp. nov. (Pleurocapsales, Cyanobacteria): a seaweed symbiont.</title>
        <authorList>
            <person name="Bonthond G."/>
            <person name="Shalygin S."/>
            <person name="Bayer T."/>
            <person name="Weinberger F."/>
        </authorList>
    </citation>
    <scope>NUCLEOTIDE SEQUENCE</scope>
    <source>
        <strain evidence="2">KI4</strain>
    </source>
</reference>
<dbReference type="Proteomes" id="UP000729733">
    <property type="component" value="Unassembled WGS sequence"/>
</dbReference>
<gene>
    <name evidence="2" type="ORF">I4641_00770</name>
</gene>
<dbReference type="InterPro" id="IPR026467">
    <property type="entry name" value="Ser/Gly_Cys_C_dom"/>
</dbReference>
<sequence length="203" mass="22368">MDILINNPISLMYGPYFLAFYAGIIASVGTAANLIIKGSSNVTEAIPIHPDPYEIAYLRNEEKAVIKLACWELLQRSLIQVKENQVENITEDAIELSKLSAIEKTVYDYLATPRTISAVTNSFALQNQIATCCQDYRTSLIKQGYLNSEIKGYMVGGIGAFIILSLGSYKMISALSRGYHNILFLLIMAIAFKAARSITSSIP</sequence>
<dbReference type="RefSeq" id="WP_229638516.1">
    <property type="nucleotide sequence ID" value="NZ_JADWDC010000002.1"/>
</dbReference>
<evidence type="ECO:0000313" key="2">
    <source>
        <dbReference type="EMBL" id="MCC0175513.1"/>
    </source>
</evidence>
<keyword evidence="1" id="KW-1133">Transmembrane helix</keyword>
<keyword evidence="1" id="KW-0472">Membrane</keyword>
<accession>A0A964FFI3</accession>
<dbReference type="AlphaFoldDB" id="A0A964FFI3"/>
<name>A0A964FFI3_9CYAN</name>
<feature type="transmembrane region" description="Helical" evidence="1">
    <location>
        <begin position="152"/>
        <end position="172"/>
    </location>
</feature>
<dbReference type="NCBIfam" id="TIGR04222">
    <property type="entry name" value="near_uncomplex"/>
    <property type="match status" value="1"/>
</dbReference>
<dbReference type="EMBL" id="JADWDC010000002">
    <property type="protein sequence ID" value="MCC0175513.1"/>
    <property type="molecule type" value="Genomic_DNA"/>
</dbReference>
<keyword evidence="1" id="KW-0812">Transmembrane</keyword>
<feature type="transmembrane region" description="Helical" evidence="1">
    <location>
        <begin position="16"/>
        <end position="36"/>
    </location>
</feature>
<evidence type="ECO:0000313" key="3">
    <source>
        <dbReference type="Proteomes" id="UP000729733"/>
    </source>
</evidence>
<protein>
    <submittedName>
        <fullName evidence="2">TIGR04222 domain-containing membrane protein</fullName>
    </submittedName>
</protein>
<feature type="transmembrane region" description="Helical" evidence="1">
    <location>
        <begin position="178"/>
        <end position="195"/>
    </location>
</feature>
<comment type="caution">
    <text evidence="2">The sequence shown here is derived from an EMBL/GenBank/DDBJ whole genome shotgun (WGS) entry which is preliminary data.</text>
</comment>